<organism evidence="5 6">
    <name type="scientific">Acidiferrobacter thiooxydans</name>
    <dbReference type="NCBI Taxonomy" id="163359"/>
    <lineage>
        <taxon>Bacteria</taxon>
        <taxon>Pseudomonadati</taxon>
        <taxon>Pseudomonadota</taxon>
        <taxon>Gammaproteobacteria</taxon>
        <taxon>Acidiferrobacterales</taxon>
        <taxon>Acidiferrobacteraceae</taxon>
        <taxon>Acidiferrobacter</taxon>
    </lineage>
</organism>
<name>A0A368HGT6_9GAMM</name>
<feature type="signal peptide" evidence="4">
    <location>
        <begin position="1"/>
        <end position="24"/>
    </location>
</feature>
<dbReference type="SUPFAM" id="SSF51004">
    <property type="entry name" value="C-terminal (heme d1) domain of cytochrome cd1-nitrite reductase"/>
    <property type="match status" value="1"/>
</dbReference>
<keyword evidence="4" id="KW-0732">Signal</keyword>
<reference evidence="5 6" key="1">
    <citation type="submission" date="2018-02" db="EMBL/GenBank/DDBJ databases">
        <title>Insights into the biology of acidophilic members of the Acidiferrobacteraceae family derived from comparative genomic analyses.</title>
        <authorList>
            <person name="Issotta F."/>
            <person name="Thyssen C."/>
            <person name="Mena C."/>
            <person name="Moya A."/>
            <person name="Bellenberg S."/>
            <person name="Sproer C."/>
            <person name="Covarrubias P.C."/>
            <person name="Sand W."/>
            <person name="Quatrini R."/>
            <person name="Vera M."/>
        </authorList>
    </citation>
    <scope>NUCLEOTIDE SEQUENCE [LARGE SCALE GENOMIC DNA]</scope>
    <source>
        <strain evidence="6">m-1</strain>
    </source>
</reference>
<comment type="caution">
    <text evidence="5">The sequence shown here is derived from an EMBL/GenBank/DDBJ whole genome shotgun (WGS) entry which is preliminary data.</text>
</comment>
<dbReference type="RefSeq" id="WP_114283220.1">
    <property type="nucleotide sequence ID" value="NZ_CP080624.1"/>
</dbReference>
<proteinExistence type="inferred from homology"/>
<evidence type="ECO:0000256" key="1">
    <source>
        <dbReference type="ARBA" id="ARBA00005564"/>
    </source>
</evidence>
<gene>
    <name evidence="5" type="ORF">C4900_13085</name>
</gene>
<dbReference type="SUPFAM" id="SSF63829">
    <property type="entry name" value="Calcium-dependent phosphotriesterase"/>
    <property type="match status" value="1"/>
</dbReference>
<dbReference type="GO" id="GO:0017057">
    <property type="term" value="F:6-phosphogluconolactonase activity"/>
    <property type="evidence" value="ECO:0007669"/>
    <property type="project" value="TreeGrafter"/>
</dbReference>
<dbReference type="SUPFAM" id="SSF50974">
    <property type="entry name" value="Nitrous oxide reductase, N-terminal domain"/>
    <property type="match status" value="1"/>
</dbReference>
<dbReference type="Gene3D" id="2.130.10.10">
    <property type="entry name" value="YVTN repeat-like/Quinoprotein amine dehydrogenase"/>
    <property type="match status" value="3"/>
</dbReference>
<evidence type="ECO:0000256" key="2">
    <source>
        <dbReference type="ARBA" id="ARBA00022526"/>
    </source>
</evidence>
<dbReference type="EMBL" id="PSYR01000002">
    <property type="protein sequence ID" value="RCN56701.1"/>
    <property type="molecule type" value="Genomic_DNA"/>
</dbReference>
<dbReference type="AlphaFoldDB" id="A0A368HGT6"/>
<comment type="similarity">
    <text evidence="1">Belongs to the cycloisomerase 2 family.</text>
</comment>
<sequence length="759" mass="75581">MAMKSRIALSLLAAALLAACQGSGSSSNSTSAPPSGGTGQTTSPSTPQGASPTSSATPTFGQSTTAPSSLILVPSGTHSLGYYVRDPWTGALVDRGYVPTGQGPDAVAVSDDRYVYVANGKDGTVSAYAWESQTDRLTSLGTAIASGPQPASLAVVGSDLYALNTGNDTITAFGVGTNGTLTVIGSITASAPLTGLVAGPGVLYGLAADGITTFSAGNGMPSGPSTTPLNGIVAGATDSAGNLYVLTSSGVYGYTAAGGGTLTSQNSQPLPSGLTPVAITVTGNGLAITGNTSSGIETAYYPASGGTISGPPVSSLSGRGTATAITASPGGHYVFVSNGARADLLAYTLSPGGSGATLTSSAVLRTRLAPTAALSVPVTVTMQPQTLYVVNQSTTSIAAYPIEPGGTLGTPASAYTCNACTTNIADQGPSAAAIAPDGLHLYASDWAQAGQGDVTTFAMSPANGPLGAPSSLPAGQSPMGIAVDPSGRYLYVANSHYDDSTGQSTGGTIDAYSLSQGMPSPLGTGYRTQVYGNYPMLLAIDPTGRFLYSSEFAGSLVDAFAINPDNGSLTPASGVLGMGSAAATGTNPWTIVIGPSGRHLYVSDNGNGGSQTSGVVSIFTINAQNGTLTSDNGVDTTDLKPLGLVMGPKGRRLYVAMQNGSGALDVFVRQNPQSATGTWNYTPTVIPGNFTNAYGLALSADGKTLYVLDDCTAPNYNNGSIQAISIPSFSDMTSVGYTTIGQYATHACTVQAVAAGGFN</sequence>
<dbReference type="InterPro" id="IPR011048">
    <property type="entry name" value="Haem_d1_sf"/>
</dbReference>
<feature type="compositionally biased region" description="Low complexity" evidence="3">
    <location>
        <begin position="23"/>
        <end position="49"/>
    </location>
</feature>
<dbReference type="GO" id="GO:0006006">
    <property type="term" value="P:glucose metabolic process"/>
    <property type="evidence" value="ECO:0007669"/>
    <property type="project" value="UniProtKB-KW"/>
</dbReference>
<protein>
    <recommendedName>
        <fullName evidence="7">3-carboxymuconate cyclase</fullName>
    </recommendedName>
</protein>
<dbReference type="InterPro" id="IPR050282">
    <property type="entry name" value="Cycloisomerase_2"/>
</dbReference>
<accession>A0A368HGT6</accession>
<dbReference type="OrthoDB" id="9790815at2"/>
<evidence type="ECO:0000256" key="3">
    <source>
        <dbReference type="SAM" id="MobiDB-lite"/>
    </source>
</evidence>
<feature type="region of interest" description="Disordered" evidence="3">
    <location>
        <begin position="23"/>
        <end position="63"/>
    </location>
</feature>
<keyword evidence="6" id="KW-1185">Reference proteome</keyword>
<dbReference type="Proteomes" id="UP000253250">
    <property type="component" value="Unassembled WGS sequence"/>
</dbReference>
<feature type="compositionally biased region" description="Polar residues" evidence="3">
    <location>
        <begin position="50"/>
        <end position="63"/>
    </location>
</feature>
<dbReference type="InterPro" id="IPR015943">
    <property type="entry name" value="WD40/YVTN_repeat-like_dom_sf"/>
</dbReference>
<feature type="chain" id="PRO_5016588707" description="3-carboxymuconate cyclase" evidence="4">
    <location>
        <begin position="25"/>
        <end position="759"/>
    </location>
</feature>
<evidence type="ECO:0000313" key="5">
    <source>
        <dbReference type="EMBL" id="RCN56701.1"/>
    </source>
</evidence>
<evidence type="ECO:0008006" key="7">
    <source>
        <dbReference type="Google" id="ProtNLM"/>
    </source>
</evidence>
<dbReference type="PANTHER" id="PTHR30344:SF1">
    <property type="entry name" value="6-PHOSPHOGLUCONOLACTONASE"/>
    <property type="match status" value="1"/>
</dbReference>
<dbReference type="InterPro" id="IPR019405">
    <property type="entry name" value="Lactonase_7-beta_prop"/>
</dbReference>
<dbReference type="PANTHER" id="PTHR30344">
    <property type="entry name" value="6-PHOSPHOGLUCONOLACTONASE-RELATED"/>
    <property type="match status" value="1"/>
</dbReference>
<keyword evidence="2" id="KW-0313">Glucose metabolism</keyword>
<evidence type="ECO:0000256" key="4">
    <source>
        <dbReference type="SAM" id="SignalP"/>
    </source>
</evidence>
<dbReference type="PROSITE" id="PS51257">
    <property type="entry name" value="PROKAR_LIPOPROTEIN"/>
    <property type="match status" value="1"/>
</dbReference>
<keyword evidence="2" id="KW-0119">Carbohydrate metabolism</keyword>
<dbReference type="Pfam" id="PF10282">
    <property type="entry name" value="Lactonase"/>
    <property type="match status" value="3"/>
</dbReference>
<evidence type="ECO:0000313" key="6">
    <source>
        <dbReference type="Proteomes" id="UP000253250"/>
    </source>
</evidence>
<dbReference type="InterPro" id="IPR011045">
    <property type="entry name" value="N2O_reductase_N"/>
</dbReference>